<evidence type="ECO:0008006" key="3">
    <source>
        <dbReference type="Google" id="ProtNLM"/>
    </source>
</evidence>
<dbReference type="EMBL" id="NRRV01000008">
    <property type="protein sequence ID" value="MBK1630089.1"/>
    <property type="molecule type" value="Genomic_DNA"/>
</dbReference>
<keyword evidence="2" id="KW-1185">Reference proteome</keyword>
<evidence type="ECO:0000313" key="2">
    <source>
        <dbReference type="Proteomes" id="UP000748752"/>
    </source>
</evidence>
<sequence>MIVPIRPPLSGISAQRYLALARTLGRTSLEDEPQRRRLLRDEVHWCRTQPGLDQARRLTYAAVAHLLVDLHRMGWEIREAGYGIELVAQPVRLHGLTPDEVQAQKAQTRAMFRPAVAAQLGDPAVRQFVRRMEHPDARSGKQPVTLLIADGTELHARLRALQPSPESVSEADSIPVRPYLQLVRADATDPWSGHGLREIWRYFRYTWSIPQTTTPGRQLLYLVRDAAHPCHAVMGLIGLNNSALQMGALRERDLGWSREALIESLHNAAAAGDGERLRSEYAWMEARIADALADVATEGLLTDEEQTAPTPAVIARLRHAARDFDQSRDATLRRIKQPRVADVIENPSSPLIPPSLTRCSTWSPSPPPTRSCSRRAAISWRESGRHCWRNCSRPG</sequence>
<gene>
    <name evidence="1" type="ORF">CKO31_04900</name>
</gene>
<protein>
    <recommendedName>
        <fullName evidence="3">DUF4338 domain-containing protein</fullName>
    </recommendedName>
</protein>
<organism evidence="1 2">
    <name type="scientific">Thiohalocapsa halophila</name>
    <dbReference type="NCBI Taxonomy" id="69359"/>
    <lineage>
        <taxon>Bacteria</taxon>
        <taxon>Pseudomonadati</taxon>
        <taxon>Pseudomonadota</taxon>
        <taxon>Gammaproteobacteria</taxon>
        <taxon>Chromatiales</taxon>
        <taxon>Chromatiaceae</taxon>
        <taxon>Thiohalocapsa</taxon>
    </lineage>
</organism>
<dbReference type="Pfam" id="PF14236">
    <property type="entry name" value="DruA"/>
    <property type="match status" value="1"/>
</dbReference>
<name>A0ABS1CDV3_9GAMM</name>
<accession>A0ABS1CDV3</accession>
<reference evidence="1 2" key="1">
    <citation type="journal article" date="2020" name="Microorganisms">
        <title>Osmotic Adaptation and Compatible Solute Biosynthesis of Phototrophic Bacteria as Revealed from Genome Analyses.</title>
        <authorList>
            <person name="Imhoff J.F."/>
            <person name="Rahn T."/>
            <person name="Kunzel S."/>
            <person name="Keller A."/>
            <person name="Neulinger S.C."/>
        </authorList>
    </citation>
    <scope>NUCLEOTIDE SEQUENCE [LARGE SCALE GENOMIC DNA]</scope>
    <source>
        <strain evidence="1 2">DSM 6210</strain>
    </source>
</reference>
<dbReference type="RefSeq" id="WP_200234596.1">
    <property type="nucleotide sequence ID" value="NZ_NRRV01000008.1"/>
</dbReference>
<dbReference type="InterPro" id="IPR025639">
    <property type="entry name" value="DruA"/>
</dbReference>
<comment type="caution">
    <text evidence="1">The sequence shown here is derived from an EMBL/GenBank/DDBJ whole genome shotgun (WGS) entry which is preliminary data.</text>
</comment>
<proteinExistence type="predicted"/>
<evidence type="ECO:0000313" key="1">
    <source>
        <dbReference type="EMBL" id="MBK1630089.1"/>
    </source>
</evidence>
<dbReference type="Proteomes" id="UP000748752">
    <property type="component" value="Unassembled WGS sequence"/>
</dbReference>